<dbReference type="EMBL" id="CVRI01000047">
    <property type="protein sequence ID" value="CRK97860.1"/>
    <property type="molecule type" value="Genomic_DNA"/>
</dbReference>
<sequence length="62" mass="7293">MEQVGELFPELSKLIVKHNKIILKSFDFIATSRQLLIFIEYDIPAGKFYKLKCLTTFQKNEL</sequence>
<evidence type="ECO:0000313" key="2">
    <source>
        <dbReference type="Proteomes" id="UP000183832"/>
    </source>
</evidence>
<reference evidence="1 2" key="1">
    <citation type="submission" date="2015-04" db="EMBL/GenBank/DDBJ databases">
        <authorList>
            <person name="Syromyatnikov M.Y."/>
            <person name="Popov V.N."/>
        </authorList>
    </citation>
    <scope>NUCLEOTIDE SEQUENCE [LARGE SCALE GENOMIC DNA]</scope>
</reference>
<dbReference type="AlphaFoldDB" id="A0A1J1IE77"/>
<organism evidence="1 2">
    <name type="scientific">Clunio marinus</name>
    <dbReference type="NCBI Taxonomy" id="568069"/>
    <lineage>
        <taxon>Eukaryota</taxon>
        <taxon>Metazoa</taxon>
        <taxon>Ecdysozoa</taxon>
        <taxon>Arthropoda</taxon>
        <taxon>Hexapoda</taxon>
        <taxon>Insecta</taxon>
        <taxon>Pterygota</taxon>
        <taxon>Neoptera</taxon>
        <taxon>Endopterygota</taxon>
        <taxon>Diptera</taxon>
        <taxon>Nematocera</taxon>
        <taxon>Chironomoidea</taxon>
        <taxon>Chironomidae</taxon>
        <taxon>Clunio</taxon>
    </lineage>
</organism>
<protein>
    <submittedName>
        <fullName evidence="1">CLUMA_CG011235, isoform A</fullName>
    </submittedName>
</protein>
<proteinExistence type="predicted"/>
<dbReference type="Proteomes" id="UP000183832">
    <property type="component" value="Unassembled WGS sequence"/>
</dbReference>
<gene>
    <name evidence="1" type="ORF">CLUMA_CG011235</name>
</gene>
<name>A0A1J1IE77_9DIPT</name>
<accession>A0A1J1IE77</accession>
<evidence type="ECO:0000313" key="1">
    <source>
        <dbReference type="EMBL" id="CRK97860.1"/>
    </source>
</evidence>
<keyword evidence="2" id="KW-1185">Reference proteome</keyword>